<dbReference type="GO" id="GO:0003735">
    <property type="term" value="F:structural constituent of ribosome"/>
    <property type="evidence" value="ECO:0007669"/>
    <property type="project" value="InterPro"/>
</dbReference>
<dbReference type="OrthoDB" id="9803201at2"/>
<dbReference type="GO" id="GO:0019843">
    <property type="term" value="F:rRNA binding"/>
    <property type="evidence" value="ECO:0007669"/>
    <property type="project" value="UniProtKB-UniRule"/>
</dbReference>
<proteinExistence type="inferred from homology"/>
<dbReference type="PANTHER" id="PTHR10746:SF6">
    <property type="entry name" value="LARGE RIBOSOMAL SUBUNIT PROTEIN UL4M"/>
    <property type="match status" value="1"/>
</dbReference>
<evidence type="ECO:0000313" key="6">
    <source>
        <dbReference type="EMBL" id="BAV94809.1"/>
    </source>
</evidence>
<dbReference type="GO" id="GO:0006412">
    <property type="term" value="P:translation"/>
    <property type="evidence" value="ECO:0007669"/>
    <property type="project" value="UniProtKB-UniRule"/>
</dbReference>
<dbReference type="InterPro" id="IPR023574">
    <property type="entry name" value="Ribosomal_uL4_dom_sf"/>
</dbReference>
<keyword evidence="7" id="KW-1185">Reference proteome</keyword>
<dbReference type="PANTHER" id="PTHR10746">
    <property type="entry name" value="50S RIBOSOMAL PROTEIN L4"/>
    <property type="match status" value="1"/>
</dbReference>
<dbReference type="InterPro" id="IPR013005">
    <property type="entry name" value="Ribosomal_uL4-like"/>
</dbReference>
<accession>A0A1J1DY77</accession>
<organism evidence="6 7">
    <name type="scientific">Ichthyobacterium seriolicida</name>
    <dbReference type="NCBI Taxonomy" id="242600"/>
    <lineage>
        <taxon>Bacteria</taxon>
        <taxon>Pseudomonadati</taxon>
        <taxon>Bacteroidota</taxon>
        <taxon>Flavobacteriia</taxon>
        <taxon>Flavobacteriales</taxon>
        <taxon>Ichthyobacteriaceae</taxon>
        <taxon>Ichthyobacterium</taxon>
    </lineage>
</organism>
<dbReference type="RefSeq" id="WP_096686087.1">
    <property type="nucleotide sequence ID" value="NZ_AP014564.1"/>
</dbReference>
<dbReference type="EMBL" id="AP014564">
    <property type="protein sequence ID" value="BAV94809.1"/>
    <property type="molecule type" value="Genomic_DNA"/>
</dbReference>
<dbReference type="SUPFAM" id="SSF52166">
    <property type="entry name" value="Ribosomal protein L4"/>
    <property type="match status" value="1"/>
</dbReference>
<comment type="function">
    <text evidence="5">Forms part of the polypeptide exit tunnel.</text>
</comment>
<dbReference type="NCBIfam" id="TIGR03953">
    <property type="entry name" value="rplD_bact"/>
    <property type="match status" value="1"/>
</dbReference>
<dbReference type="GO" id="GO:0005840">
    <property type="term" value="C:ribosome"/>
    <property type="evidence" value="ECO:0007669"/>
    <property type="project" value="UniProtKB-KW"/>
</dbReference>
<comment type="similarity">
    <text evidence="1 5">Belongs to the universal ribosomal protein uL4 family.</text>
</comment>
<sequence>MELSVLNIEGRDTGRKIDLKDSVYGIEPNQHVVYLDVKRYLANNRQGTHKSKERSFVKGSTRKLRKQKGSGLARVGSIKSPIFRGGGRIFGPTPRDYSLKVNKNTKKIARKSVFTIKARENRIKVLEDFSFDVPKTKDFRSILKALDINKKKSLFILPTENKNIYLSSRNFKEANVITASDINTYSLLKASEIILIEGAISKIENILA</sequence>
<reference evidence="6 7" key="1">
    <citation type="submission" date="2014-03" db="EMBL/GenBank/DDBJ databases">
        <title>complete genome sequence of Flavobacteriaceae bacterium JBKA-6.</title>
        <authorList>
            <person name="Takano T."/>
            <person name="Nakamura Y."/>
            <person name="Takuma S."/>
            <person name="Yasuike M."/>
            <person name="Matsuyama T."/>
            <person name="Sakai T."/>
            <person name="Fujiwara A."/>
            <person name="Kimoto K."/>
            <person name="Fukuda Y."/>
            <person name="Kondo H."/>
            <person name="Hirono I."/>
            <person name="Nakayasu C."/>
        </authorList>
    </citation>
    <scope>NUCLEOTIDE SEQUENCE [LARGE SCALE GENOMIC DNA]</scope>
    <source>
        <strain evidence="6 7">JBKA-6</strain>
    </source>
</reference>
<evidence type="ECO:0000256" key="5">
    <source>
        <dbReference type="HAMAP-Rule" id="MF_01328"/>
    </source>
</evidence>
<keyword evidence="3 5" id="KW-0687">Ribonucleoprotein</keyword>
<evidence type="ECO:0000313" key="7">
    <source>
        <dbReference type="Proteomes" id="UP000243197"/>
    </source>
</evidence>
<gene>
    <name evidence="5" type="primary">rplD</name>
    <name evidence="6" type="ORF">JBKA6_0796</name>
</gene>
<dbReference type="GO" id="GO:1990904">
    <property type="term" value="C:ribonucleoprotein complex"/>
    <property type="evidence" value="ECO:0007669"/>
    <property type="project" value="UniProtKB-KW"/>
</dbReference>
<protein>
    <recommendedName>
        <fullName evidence="4 5">Large ribosomal subunit protein uL4</fullName>
    </recommendedName>
</protein>
<keyword evidence="2 5" id="KW-0689">Ribosomal protein</keyword>
<keyword evidence="5" id="KW-0699">rRNA-binding</keyword>
<dbReference type="Proteomes" id="UP000243197">
    <property type="component" value="Chromosome"/>
</dbReference>
<comment type="subunit">
    <text evidence="5">Part of the 50S ribosomal subunit.</text>
</comment>
<dbReference type="HAMAP" id="MF_01328_B">
    <property type="entry name" value="Ribosomal_uL4_B"/>
    <property type="match status" value="1"/>
</dbReference>
<dbReference type="InterPro" id="IPR002136">
    <property type="entry name" value="Ribosomal_uL4"/>
</dbReference>
<keyword evidence="5" id="KW-0694">RNA-binding</keyword>
<dbReference type="Gene3D" id="3.40.1370.10">
    <property type="match status" value="1"/>
</dbReference>
<dbReference type="KEGG" id="ise:JBKA6_0796"/>
<name>A0A1J1DY77_9FLAO</name>
<comment type="function">
    <text evidence="5">One of the primary rRNA binding proteins, this protein initially binds near the 5'-end of the 23S rRNA. It is important during the early stages of 50S assembly. It makes multiple contacts with different domains of the 23S rRNA in the assembled 50S subunit and ribosome.</text>
</comment>
<evidence type="ECO:0000256" key="1">
    <source>
        <dbReference type="ARBA" id="ARBA00010528"/>
    </source>
</evidence>
<dbReference type="Pfam" id="PF00573">
    <property type="entry name" value="Ribosomal_L4"/>
    <property type="match status" value="1"/>
</dbReference>
<evidence type="ECO:0000256" key="2">
    <source>
        <dbReference type="ARBA" id="ARBA00022980"/>
    </source>
</evidence>
<evidence type="ECO:0000256" key="3">
    <source>
        <dbReference type="ARBA" id="ARBA00023274"/>
    </source>
</evidence>
<dbReference type="AlphaFoldDB" id="A0A1J1DY77"/>
<evidence type="ECO:0000256" key="4">
    <source>
        <dbReference type="ARBA" id="ARBA00035244"/>
    </source>
</evidence>